<dbReference type="SUPFAM" id="SSF56235">
    <property type="entry name" value="N-terminal nucleophile aminohydrolases (Ntn hydrolases)"/>
    <property type="match status" value="1"/>
</dbReference>
<dbReference type="GO" id="GO:0070981">
    <property type="term" value="P:L-asparagine biosynthetic process"/>
    <property type="evidence" value="ECO:0007669"/>
    <property type="project" value="UniProtKB-UniPathway"/>
</dbReference>
<feature type="binding site" evidence="13">
    <location>
        <position position="95"/>
    </location>
    <ligand>
        <name>L-glutamine</name>
        <dbReference type="ChEBI" id="CHEBI:58359"/>
    </ligand>
</feature>
<dbReference type="InterPro" id="IPR017932">
    <property type="entry name" value="GATase_2_dom"/>
</dbReference>
<evidence type="ECO:0000313" key="17">
    <source>
        <dbReference type="Proteomes" id="UP000031036"/>
    </source>
</evidence>
<evidence type="ECO:0000313" key="16">
    <source>
        <dbReference type="EMBL" id="KHN76050.1"/>
    </source>
</evidence>
<dbReference type="Pfam" id="PF00733">
    <property type="entry name" value="Asn_synthase"/>
    <property type="match status" value="2"/>
</dbReference>
<dbReference type="Gene3D" id="3.60.20.10">
    <property type="entry name" value="Glutamine Phosphoribosylpyrophosphate, subunit 1, domain 1"/>
    <property type="match status" value="1"/>
</dbReference>
<evidence type="ECO:0000256" key="12">
    <source>
        <dbReference type="PIRSR" id="PIRSR001589-1"/>
    </source>
</evidence>
<evidence type="ECO:0000259" key="15">
    <source>
        <dbReference type="PROSITE" id="PS51278"/>
    </source>
</evidence>
<evidence type="ECO:0000256" key="6">
    <source>
        <dbReference type="ARBA" id="ARBA00022741"/>
    </source>
</evidence>
<dbReference type="FunFam" id="3.40.50.620:FF:000263">
    <property type="entry name" value="Asparagine synthetase"/>
    <property type="match status" value="1"/>
</dbReference>
<dbReference type="InterPro" id="IPR006426">
    <property type="entry name" value="Asn_synth_AEB"/>
</dbReference>
<dbReference type="EC" id="6.3.5.4" evidence="2"/>
<reference evidence="16 17" key="1">
    <citation type="submission" date="2014-11" db="EMBL/GenBank/DDBJ databases">
        <title>Genetic blueprint of the zoonotic pathogen Toxocara canis.</title>
        <authorList>
            <person name="Zhu X.-Q."/>
            <person name="Korhonen P.K."/>
            <person name="Cai H."/>
            <person name="Young N.D."/>
            <person name="Nejsum P."/>
            <person name="von Samson-Himmelstjerna G."/>
            <person name="Boag P.R."/>
            <person name="Tan P."/>
            <person name="Li Q."/>
            <person name="Min J."/>
            <person name="Yang Y."/>
            <person name="Wang X."/>
            <person name="Fang X."/>
            <person name="Hall R.S."/>
            <person name="Hofmann A."/>
            <person name="Sternberg P.W."/>
            <person name="Jex A.R."/>
            <person name="Gasser R.B."/>
        </authorList>
    </citation>
    <scope>NUCLEOTIDE SEQUENCE [LARGE SCALE GENOMIC DNA]</scope>
    <source>
        <strain evidence="16">PN_DK_2014</strain>
    </source>
</reference>
<evidence type="ECO:0000256" key="14">
    <source>
        <dbReference type="PIRSR" id="PIRSR001589-3"/>
    </source>
</evidence>
<proteinExistence type="predicted"/>
<keyword evidence="5 12" id="KW-0028">Amino-acid biosynthesis</keyword>
<dbReference type="InterPro" id="IPR014729">
    <property type="entry name" value="Rossmann-like_a/b/a_fold"/>
</dbReference>
<keyword evidence="8 12" id="KW-0061">Asparagine biosynthesis</keyword>
<keyword evidence="17" id="KW-1185">Reference proteome</keyword>
<evidence type="ECO:0000256" key="3">
    <source>
        <dbReference type="ARBA" id="ARBA00021389"/>
    </source>
</evidence>
<feature type="domain" description="Glutamine amidotransferase type-2" evidence="15">
    <location>
        <begin position="2"/>
        <end position="183"/>
    </location>
</feature>
<evidence type="ECO:0000256" key="4">
    <source>
        <dbReference type="ARBA" id="ARBA00022598"/>
    </source>
</evidence>
<feature type="binding site" evidence="13">
    <location>
        <position position="263"/>
    </location>
    <ligand>
        <name>ATP</name>
        <dbReference type="ChEBI" id="CHEBI:30616"/>
    </ligand>
</feature>
<dbReference type="InterPro" id="IPR001962">
    <property type="entry name" value="Asn_synthase"/>
</dbReference>
<accession>A0A0B2V4Y3</accession>
<feature type="site" description="Important for beta-aspartyl-AMP intermediate formation" evidence="14">
    <location>
        <position position="340"/>
    </location>
</feature>
<dbReference type="AlphaFoldDB" id="A0A0B2V4Y3"/>
<dbReference type="Proteomes" id="UP000031036">
    <property type="component" value="Unassembled WGS sequence"/>
</dbReference>
<evidence type="ECO:0000256" key="8">
    <source>
        <dbReference type="ARBA" id="ARBA00022888"/>
    </source>
</evidence>
<comment type="catalytic activity">
    <reaction evidence="10">
        <text>L-aspartate + L-glutamine + ATP + H2O = L-asparagine + L-glutamate + AMP + diphosphate + H(+)</text>
        <dbReference type="Rhea" id="RHEA:12228"/>
        <dbReference type="ChEBI" id="CHEBI:15377"/>
        <dbReference type="ChEBI" id="CHEBI:15378"/>
        <dbReference type="ChEBI" id="CHEBI:29985"/>
        <dbReference type="ChEBI" id="CHEBI:29991"/>
        <dbReference type="ChEBI" id="CHEBI:30616"/>
        <dbReference type="ChEBI" id="CHEBI:33019"/>
        <dbReference type="ChEBI" id="CHEBI:58048"/>
        <dbReference type="ChEBI" id="CHEBI:58359"/>
        <dbReference type="ChEBI" id="CHEBI:456215"/>
        <dbReference type="EC" id="6.3.5.4"/>
    </reaction>
</comment>
<dbReference type="PANTHER" id="PTHR11772">
    <property type="entry name" value="ASPARAGINE SYNTHETASE"/>
    <property type="match status" value="1"/>
</dbReference>
<dbReference type="Pfam" id="PF13537">
    <property type="entry name" value="GATase_7"/>
    <property type="match status" value="1"/>
</dbReference>
<keyword evidence="6 11" id="KW-0547">Nucleotide-binding</keyword>
<evidence type="ECO:0000256" key="5">
    <source>
        <dbReference type="ARBA" id="ARBA00022605"/>
    </source>
</evidence>
<dbReference type="PIRSF" id="PIRSF001589">
    <property type="entry name" value="Asn_synthetase_glu-h"/>
    <property type="match status" value="1"/>
</dbReference>
<evidence type="ECO:0000256" key="11">
    <source>
        <dbReference type="PIRNR" id="PIRNR001589"/>
    </source>
</evidence>
<dbReference type="UniPathway" id="UPA00134">
    <property type="reaction ID" value="UER00195"/>
</dbReference>
<evidence type="ECO:0000256" key="1">
    <source>
        <dbReference type="ARBA" id="ARBA00005187"/>
    </source>
</evidence>
<feature type="binding site" evidence="13">
    <location>
        <begin position="338"/>
        <end position="339"/>
    </location>
    <ligand>
        <name>ATP</name>
        <dbReference type="ChEBI" id="CHEBI:30616"/>
    </ligand>
</feature>
<dbReference type="SUPFAM" id="SSF52402">
    <property type="entry name" value="Adenine nucleotide alpha hydrolases-like"/>
    <property type="match status" value="2"/>
</dbReference>
<dbReference type="CDD" id="cd01991">
    <property type="entry name" value="Asn_synthase_B_C"/>
    <property type="match status" value="1"/>
</dbReference>
<dbReference type="PANTHER" id="PTHR11772:SF23">
    <property type="entry name" value="ASPARAGINE SYNTHETASE [GLUTAMINE-HYDROLYZING]"/>
    <property type="match status" value="1"/>
</dbReference>
<dbReference type="PROSITE" id="PS51278">
    <property type="entry name" value="GATASE_TYPE_2"/>
    <property type="match status" value="1"/>
</dbReference>
<keyword evidence="12" id="KW-0315">Glutamine amidotransferase</keyword>
<dbReference type="Gene3D" id="3.40.50.620">
    <property type="entry name" value="HUPs"/>
    <property type="match status" value="2"/>
</dbReference>
<keyword evidence="4" id="KW-0436">Ligase</keyword>
<evidence type="ECO:0000256" key="10">
    <source>
        <dbReference type="ARBA" id="ARBA00048741"/>
    </source>
</evidence>
<comment type="caution">
    <text evidence="16">The sequence shown here is derived from an EMBL/GenBank/DDBJ whole genome shotgun (WGS) entry which is preliminary data.</text>
</comment>
<keyword evidence="7 11" id="KW-0067">ATP-binding</keyword>
<dbReference type="GO" id="GO:0005829">
    <property type="term" value="C:cytosol"/>
    <property type="evidence" value="ECO:0007669"/>
    <property type="project" value="TreeGrafter"/>
</dbReference>
<sequence length="707" mass="80529">MCGIWALLGEQFTEEHEREFLKIVGRGPDMSVLANVHPNVWFGFHRLAIVEPGNAASEQPIVYGKLSVVCNGELYNHFELKARSGLNGVSNGASDCAAIVHAFAIFKGDLNRTCASLDGVFAFVMCDEKFVYIGRDPIGVRPLFYGFSCSGELLIGSELKSIEKLTERAFIFPPGCCARIPIASHITSIDIRQYYTISPIADRIIPMNITQSLIRQTLICAVQKRLMGNRQFGFMLSGGLDSSLIAAVASRFLTEQRPIAFSVGFEDSPDIENARAVAKYLDIEHRVLVITPEECIKIVPEVIYALETFEPLIVRCGVAHYLLCKHIAATSDVKVLLSGEGADELFGSYAYMQRAPSAAYLHREILRRLRLLHHYDVLRCDRATSCHGLEIRVPFLDKKFIDLVVRLPATYKLMPDKMEKYMLRSAFEGWLPDEVLWRSKEGFSEALGKIDLGDIVNEHANELIADEQFAERDLLFPQRTPETKEEFWYRMLFEGEGADELFGSYAYMQRAPSAAYLHREILRRLRLLHHYDVLRCDRATSCHGLEIRVPFLDKKFIDLVVRLPATYKLMPDKMEKYMLRSAFEGWLPDEVLWRSKEGFSEALGKIDLGDIVNEHANELIADEQFAERDLLFPQRTPETKEEFWYRMLFEGIFQLHKIDSTVHTKVYRTAAWQNSEDKENLPILNTNRNAARLRRRSTGSSTLLGVA</sequence>
<comment type="pathway">
    <text evidence="1">Amino-acid biosynthesis; L-asparagine biosynthesis; L-asparagine from L-aspartate (L-Gln route): step 1/1.</text>
</comment>
<name>A0A0B2V4Y3_TOXCA</name>
<dbReference type="EMBL" id="JPKZ01002581">
    <property type="protein sequence ID" value="KHN76050.1"/>
    <property type="molecule type" value="Genomic_DNA"/>
</dbReference>
<evidence type="ECO:0000256" key="2">
    <source>
        <dbReference type="ARBA" id="ARBA00012737"/>
    </source>
</evidence>
<gene>
    <name evidence="16" type="primary">Asns</name>
    <name evidence="16" type="ORF">Tcan_15657</name>
</gene>
<evidence type="ECO:0000256" key="7">
    <source>
        <dbReference type="ARBA" id="ARBA00022840"/>
    </source>
</evidence>
<organism evidence="16 17">
    <name type="scientific">Toxocara canis</name>
    <name type="common">Canine roundworm</name>
    <dbReference type="NCBI Taxonomy" id="6265"/>
    <lineage>
        <taxon>Eukaryota</taxon>
        <taxon>Metazoa</taxon>
        <taxon>Ecdysozoa</taxon>
        <taxon>Nematoda</taxon>
        <taxon>Chromadorea</taxon>
        <taxon>Rhabditida</taxon>
        <taxon>Spirurina</taxon>
        <taxon>Ascaridomorpha</taxon>
        <taxon>Ascaridoidea</taxon>
        <taxon>Toxocaridae</taxon>
        <taxon>Toxocara</taxon>
    </lineage>
</organism>
<feature type="active site" description="For GATase activity" evidence="12">
    <location>
        <position position="2"/>
    </location>
</feature>
<protein>
    <recommendedName>
        <fullName evidence="3">Asparagine synthetase [glutamine-hydrolyzing]</fullName>
        <ecNumber evidence="2">6.3.5.4</ecNumber>
    </recommendedName>
    <alternativeName>
        <fullName evidence="9">Glutamine-dependent asparagine synthetase</fullName>
    </alternativeName>
</protein>
<dbReference type="InterPro" id="IPR050795">
    <property type="entry name" value="Asn_Synthetase"/>
</dbReference>
<dbReference type="InterPro" id="IPR029055">
    <property type="entry name" value="Ntn_hydrolases_N"/>
</dbReference>
<evidence type="ECO:0000256" key="13">
    <source>
        <dbReference type="PIRSR" id="PIRSR001589-2"/>
    </source>
</evidence>
<dbReference type="GO" id="GO:0004066">
    <property type="term" value="F:asparagine synthase (glutamine-hydrolyzing) activity"/>
    <property type="evidence" value="ECO:0007669"/>
    <property type="project" value="UniProtKB-EC"/>
</dbReference>
<dbReference type="STRING" id="6265.A0A0B2V4Y3"/>
<evidence type="ECO:0000256" key="9">
    <source>
        <dbReference type="ARBA" id="ARBA00030234"/>
    </source>
</evidence>
<dbReference type="GO" id="GO:0005524">
    <property type="term" value="F:ATP binding"/>
    <property type="evidence" value="ECO:0007669"/>
    <property type="project" value="UniProtKB-KW"/>
</dbReference>
<dbReference type="OrthoDB" id="409189at2759"/>